<protein>
    <submittedName>
        <fullName evidence="1">Uncharacterized protein</fullName>
    </submittedName>
</protein>
<dbReference type="AlphaFoldDB" id="A0A495JI39"/>
<dbReference type="RefSeq" id="WP_121157068.1">
    <property type="nucleotide sequence ID" value="NZ_RBKT01000001.1"/>
</dbReference>
<dbReference type="EMBL" id="RBKT01000001">
    <property type="protein sequence ID" value="RKR88441.1"/>
    <property type="molecule type" value="Genomic_DNA"/>
</dbReference>
<sequence length="200" mass="20565">MARRLVVTLLGPVHWAPPGTDPIRWQTALAEDVVDLIATLSEAEPAIAATAAERPLADAVAWPGMPIYDLPVRTVGAALAAAAADGYDQAAVIVADAPDLPGLILGKLLRPLSSRKVAVAPAAPTGPGLFGVASRLPAPAWLTEVDLDTTDADTLRAAAPDPTEVAVAPGWRRLRGPADLATLDVAVEGWETTRALLSAG</sequence>
<dbReference type="OrthoDB" id="3829125at2"/>
<name>A0A495JI39_9ACTN</name>
<proteinExistence type="predicted"/>
<evidence type="ECO:0000313" key="1">
    <source>
        <dbReference type="EMBL" id="RKR88441.1"/>
    </source>
</evidence>
<accession>A0A495JI39</accession>
<organism evidence="1 2">
    <name type="scientific">Micromonospora pisi</name>
    <dbReference type="NCBI Taxonomy" id="589240"/>
    <lineage>
        <taxon>Bacteria</taxon>
        <taxon>Bacillati</taxon>
        <taxon>Actinomycetota</taxon>
        <taxon>Actinomycetes</taxon>
        <taxon>Micromonosporales</taxon>
        <taxon>Micromonosporaceae</taxon>
        <taxon>Micromonospora</taxon>
    </lineage>
</organism>
<dbReference type="Proteomes" id="UP000277671">
    <property type="component" value="Unassembled WGS sequence"/>
</dbReference>
<comment type="caution">
    <text evidence="1">The sequence shown here is derived from an EMBL/GenBank/DDBJ whole genome shotgun (WGS) entry which is preliminary data.</text>
</comment>
<evidence type="ECO:0000313" key="2">
    <source>
        <dbReference type="Proteomes" id="UP000277671"/>
    </source>
</evidence>
<gene>
    <name evidence="1" type="ORF">BDK92_2769</name>
</gene>
<dbReference type="InterPro" id="IPR029044">
    <property type="entry name" value="Nucleotide-diphossugar_trans"/>
</dbReference>
<dbReference type="Gene3D" id="3.90.550.10">
    <property type="entry name" value="Spore Coat Polysaccharide Biosynthesis Protein SpsA, Chain A"/>
    <property type="match status" value="1"/>
</dbReference>
<dbReference type="SUPFAM" id="SSF53448">
    <property type="entry name" value="Nucleotide-diphospho-sugar transferases"/>
    <property type="match status" value="1"/>
</dbReference>
<reference evidence="1 2" key="1">
    <citation type="submission" date="2018-10" db="EMBL/GenBank/DDBJ databases">
        <title>Sequencing the genomes of 1000 actinobacteria strains.</title>
        <authorList>
            <person name="Klenk H.-P."/>
        </authorList>
    </citation>
    <scope>NUCLEOTIDE SEQUENCE [LARGE SCALE GENOMIC DNA]</scope>
    <source>
        <strain evidence="1 2">DSM 45175</strain>
    </source>
</reference>
<keyword evidence="2" id="KW-1185">Reference proteome</keyword>